<proteinExistence type="predicted"/>
<organism evidence="1 2">
    <name type="scientific">Mycena belliarum</name>
    <dbReference type="NCBI Taxonomy" id="1033014"/>
    <lineage>
        <taxon>Eukaryota</taxon>
        <taxon>Fungi</taxon>
        <taxon>Dikarya</taxon>
        <taxon>Basidiomycota</taxon>
        <taxon>Agaricomycotina</taxon>
        <taxon>Agaricomycetes</taxon>
        <taxon>Agaricomycetidae</taxon>
        <taxon>Agaricales</taxon>
        <taxon>Marasmiineae</taxon>
        <taxon>Mycenaceae</taxon>
        <taxon>Mycena</taxon>
    </lineage>
</organism>
<dbReference type="Proteomes" id="UP001222325">
    <property type="component" value="Unassembled WGS sequence"/>
</dbReference>
<evidence type="ECO:0000313" key="1">
    <source>
        <dbReference type="EMBL" id="KAJ7077905.1"/>
    </source>
</evidence>
<dbReference type="AlphaFoldDB" id="A0AAD6TUB0"/>
<name>A0AAD6TUB0_9AGAR</name>
<comment type="caution">
    <text evidence="1">The sequence shown here is derived from an EMBL/GenBank/DDBJ whole genome shotgun (WGS) entry which is preliminary data.</text>
</comment>
<dbReference type="Gene3D" id="3.90.550.10">
    <property type="entry name" value="Spore Coat Polysaccharide Biosynthesis Protein SpsA, Chain A"/>
    <property type="match status" value="1"/>
</dbReference>
<dbReference type="PANTHER" id="PTHR33604">
    <property type="entry name" value="OSJNBA0004B13.7 PROTEIN"/>
    <property type="match status" value="1"/>
</dbReference>
<protein>
    <submittedName>
        <fullName evidence="1">Uncharacterized protein</fullName>
    </submittedName>
</protein>
<reference evidence="1" key="1">
    <citation type="submission" date="2023-03" db="EMBL/GenBank/DDBJ databases">
        <title>Massive genome expansion in bonnet fungi (Mycena s.s.) driven by repeated elements and novel gene families across ecological guilds.</title>
        <authorList>
            <consortium name="Lawrence Berkeley National Laboratory"/>
            <person name="Harder C.B."/>
            <person name="Miyauchi S."/>
            <person name="Viragh M."/>
            <person name="Kuo A."/>
            <person name="Thoen E."/>
            <person name="Andreopoulos B."/>
            <person name="Lu D."/>
            <person name="Skrede I."/>
            <person name="Drula E."/>
            <person name="Henrissat B."/>
            <person name="Morin E."/>
            <person name="Kohler A."/>
            <person name="Barry K."/>
            <person name="LaButti K."/>
            <person name="Morin E."/>
            <person name="Salamov A."/>
            <person name="Lipzen A."/>
            <person name="Mereny Z."/>
            <person name="Hegedus B."/>
            <person name="Baldrian P."/>
            <person name="Stursova M."/>
            <person name="Weitz H."/>
            <person name="Taylor A."/>
            <person name="Grigoriev I.V."/>
            <person name="Nagy L.G."/>
            <person name="Martin F."/>
            <person name="Kauserud H."/>
        </authorList>
    </citation>
    <scope>NUCLEOTIDE SEQUENCE</scope>
    <source>
        <strain evidence="1">CBHHK173m</strain>
    </source>
</reference>
<sequence length="703" mass="78100">MSIEVQSTEAGFAKFNSTVFNFSSLVLEIDNTPSVEAGSLTAIIPVTLTSLGVLRDALSPFFSLTGCVSRVLVLCPESLLSQSRAAVRQVMRSARENPNHPDVSLHPWGVGSDPTVAILEAAAHASTKWLLLLDDAGLSGLTNRTREMLLCPVAANQPIGPRGIVAGPGSGSCAPPSLEMRPALYLLPPFTLPSSLIRKGCEDWSDLGRAISQAQNSQIGGVIRGYGDPDTNGCNGICARDPSSPMDQLALSTPILEARLSTARAHGRFIFLLSNMGDLHLVLPVLCRLHETGHLVKILLYTSSHPASVSSSCRLHYDTLAYESNVYSGIRDWLDRLEGDHTDVIFTVSEPATHGVTSNHATMIRIPREDLEHVHWMGSLSLTEWKNWNIPRIDVSIITRDRPDSLARLMASLSQGRFFGDAVSLRLNMEQSSDLETVRIVGAYKWRHGAVFTHRRVIHGGLLPAVVESWYPHSNDSYGLLLEDDVELSPLFYAWIKMGILRYRYGQNRNETRQLFGISLYQQKNIELHPEGRKAFDPRKLFASNNFADPSTPYLSQIPCSWGAVYFPEHWREFHDYLAGRLSEATVDIGQVVVPNVRSNNWTKSWKKYFIEMVYLRGYVMLYPNYAEFTSLSTNHLEVGSHVKERPKEKREVFRLPLMPLGESQQLLDLPGGRLPDWGVLPVLNLTGGLTSLERIIEVGKGV</sequence>
<dbReference type="SUPFAM" id="SSF53448">
    <property type="entry name" value="Nucleotide-diphospho-sugar transferases"/>
    <property type="match status" value="1"/>
</dbReference>
<dbReference type="PANTHER" id="PTHR33604:SF3">
    <property type="entry name" value="OSJNBA0004B13.7 PROTEIN"/>
    <property type="match status" value="1"/>
</dbReference>
<gene>
    <name evidence="1" type="ORF">B0H15DRAFT_789368</name>
</gene>
<evidence type="ECO:0000313" key="2">
    <source>
        <dbReference type="Proteomes" id="UP001222325"/>
    </source>
</evidence>
<dbReference type="InterPro" id="IPR029044">
    <property type="entry name" value="Nucleotide-diphossugar_trans"/>
</dbReference>
<dbReference type="EMBL" id="JARJCN010000070">
    <property type="protein sequence ID" value="KAJ7077905.1"/>
    <property type="molecule type" value="Genomic_DNA"/>
</dbReference>
<keyword evidence="2" id="KW-1185">Reference proteome</keyword>
<accession>A0AAD6TUB0</accession>